<comment type="caution">
    <text evidence="1">The sequence shown here is derived from an EMBL/GenBank/DDBJ whole genome shotgun (WGS) entry which is preliminary data.</text>
</comment>
<gene>
    <name evidence="1" type="ORF">ACFO4L_01275</name>
</gene>
<proteinExistence type="predicted"/>
<evidence type="ECO:0000313" key="1">
    <source>
        <dbReference type="EMBL" id="MFC4735202.1"/>
    </source>
</evidence>
<organism evidence="1 2">
    <name type="scientific">Bacillus daqingensis</name>
    <dbReference type="NCBI Taxonomy" id="872396"/>
    <lineage>
        <taxon>Bacteria</taxon>
        <taxon>Bacillati</taxon>
        <taxon>Bacillota</taxon>
        <taxon>Bacilli</taxon>
        <taxon>Bacillales</taxon>
        <taxon>Bacillaceae</taxon>
        <taxon>Bacillus</taxon>
    </lineage>
</organism>
<accession>A0ABV9NSR9</accession>
<dbReference type="Proteomes" id="UP001595896">
    <property type="component" value="Unassembled WGS sequence"/>
</dbReference>
<protein>
    <submittedName>
        <fullName evidence="1">Uncharacterized protein</fullName>
    </submittedName>
</protein>
<dbReference type="RefSeq" id="WP_377907832.1">
    <property type="nucleotide sequence ID" value="NZ_JBHSGK010000003.1"/>
</dbReference>
<keyword evidence="2" id="KW-1185">Reference proteome</keyword>
<sequence>MWTLILSSFFAARIIEAVQDENNLQRNVFAGFFALVLVGALCF</sequence>
<evidence type="ECO:0000313" key="2">
    <source>
        <dbReference type="Proteomes" id="UP001595896"/>
    </source>
</evidence>
<reference evidence="2" key="1">
    <citation type="journal article" date="2019" name="Int. J. Syst. Evol. Microbiol.">
        <title>The Global Catalogue of Microorganisms (GCM) 10K type strain sequencing project: providing services to taxonomists for standard genome sequencing and annotation.</title>
        <authorList>
            <consortium name="The Broad Institute Genomics Platform"/>
            <consortium name="The Broad Institute Genome Sequencing Center for Infectious Disease"/>
            <person name="Wu L."/>
            <person name="Ma J."/>
        </authorList>
    </citation>
    <scope>NUCLEOTIDE SEQUENCE [LARGE SCALE GENOMIC DNA]</scope>
    <source>
        <strain evidence="2">JCM 12165</strain>
    </source>
</reference>
<name>A0ABV9NSR9_9BACI</name>
<dbReference type="EMBL" id="JBHSGK010000003">
    <property type="protein sequence ID" value="MFC4735202.1"/>
    <property type="molecule type" value="Genomic_DNA"/>
</dbReference>